<dbReference type="InterPro" id="IPR011990">
    <property type="entry name" value="TPR-like_helical_dom_sf"/>
</dbReference>
<keyword evidence="5" id="KW-0810">Translation regulation</keyword>
<feature type="repeat" description="PPR" evidence="12">
    <location>
        <begin position="231"/>
        <end position="268"/>
    </location>
</feature>
<evidence type="ECO:0000256" key="3">
    <source>
        <dbReference type="ARBA" id="ARBA00022730"/>
    </source>
</evidence>
<keyword evidence="8" id="KW-0689">Ribosomal protein</keyword>
<dbReference type="InterPro" id="IPR002885">
    <property type="entry name" value="PPR_rpt"/>
</dbReference>
<dbReference type="GO" id="GO:0005739">
    <property type="term" value="C:mitochondrion"/>
    <property type="evidence" value="ECO:0007669"/>
    <property type="project" value="UniProtKB-SubCell"/>
</dbReference>
<dbReference type="GO" id="GO:0019843">
    <property type="term" value="F:rRNA binding"/>
    <property type="evidence" value="ECO:0007669"/>
    <property type="project" value="UniProtKB-KW"/>
</dbReference>
<dbReference type="Pfam" id="PF13812">
    <property type="entry name" value="PPR_3"/>
    <property type="match status" value="1"/>
</dbReference>
<dbReference type="PROSITE" id="PS51375">
    <property type="entry name" value="PPR"/>
    <property type="match status" value="1"/>
</dbReference>
<dbReference type="InterPro" id="IPR037387">
    <property type="entry name" value="PTCD3"/>
</dbReference>
<comment type="similarity">
    <text evidence="2">Belongs to the mitochondrion-specific ribosomal protein mS39 family.</text>
</comment>
<dbReference type="OrthoDB" id="185373at2759"/>
<dbReference type="GO" id="GO:0006417">
    <property type="term" value="P:regulation of translation"/>
    <property type="evidence" value="ECO:0007669"/>
    <property type="project" value="UniProtKB-KW"/>
</dbReference>
<evidence type="ECO:0000256" key="6">
    <source>
        <dbReference type="ARBA" id="ARBA00022884"/>
    </source>
</evidence>
<comment type="subcellular location">
    <subcellularLocation>
        <location evidence="1">Mitochondrion</location>
    </subcellularLocation>
</comment>
<accession>A0A8J2QAW7</accession>
<comment type="caution">
    <text evidence="13">The sequence shown here is derived from an EMBL/GenBank/DDBJ whole genome shotgun (WGS) entry which is preliminary data.</text>
</comment>
<dbReference type="PANTHER" id="PTHR16276">
    <property type="entry name" value="PENTATRICOPEPTIDE REPEAT DOMAIN-CONTAINING PROTEIN 3"/>
    <property type="match status" value="1"/>
</dbReference>
<keyword evidence="10" id="KW-0687">Ribonucleoprotein</keyword>
<evidence type="ECO:0000256" key="4">
    <source>
        <dbReference type="ARBA" id="ARBA00022737"/>
    </source>
</evidence>
<proteinExistence type="inferred from homology"/>
<evidence type="ECO:0000256" key="9">
    <source>
        <dbReference type="ARBA" id="ARBA00023128"/>
    </source>
</evidence>
<dbReference type="PANTHER" id="PTHR16276:SF1">
    <property type="entry name" value="SMALL RIBOSOMAL SUBUNIT PROTEIN MS39"/>
    <property type="match status" value="1"/>
</dbReference>
<organism evidence="13 14">
    <name type="scientific">Cercopithifilaria johnstoni</name>
    <dbReference type="NCBI Taxonomy" id="2874296"/>
    <lineage>
        <taxon>Eukaryota</taxon>
        <taxon>Metazoa</taxon>
        <taxon>Ecdysozoa</taxon>
        <taxon>Nematoda</taxon>
        <taxon>Chromadorea</taxon>
        <taxon>Rhabditida</taxon>
        <taxon>Spirurina</taxon>
        <taxon>Spiruromorpha</taxon>
        <taxon>Filarioidea</taxon>
        <taxon>Onchocercidae</taxon>
        <taxon>Cercopithifilaria</taxon>
    </lineage>
</organism>
<evidence type="ECO:0000313" key="13">
    <source>
        <dbReference type="EMBL" id="CAG9538747.1"/>
    </source>
</evidence>
<dbReference type="GO" id="GO:0043024">
    <property type="term" value="F:ribosomal small subunit binding"/>
    <property type="evidence" value="ECO:0007669"/>
    <property type="project" value="InterPro"/>
</dbReference>
<dbReference type="Pfam" id="PF22330">
    <property type="entry name" value="Rib_mS39_PPR"/>
    <property type="match status" value="1"/>
</dbReference>
<dbReference type="EMBL" id="CAKAEH010001698">
    <property type="protein sequence ID" value="CAG9538747.1"/>
    <property type="molecule type" value="Genomic_DNA"/>
</dbReference>
<evidence type="ECO:0000256" key="11">
    <source>
        <dbReference type="ARBA" id="ARBA00035134"/>
    </source>
</evidence>
<dbReference type="AlphaFoldDB" id="A0A8J2QAW7"/>
<reference evidence="13" key="1">
    <citation type="submission" date="2021-09" db="EMBL/GenBank/DDBJ databases">
        <authorList>
            <consortium name="Pathogen Informatics"/>
        </authorList>
    </citation>
    <scope>NUCLEOTIDE SEQUENCE</scope>
</reference>
<protein>
    <recommendedName>
        <fullName evidence="11">Small ribosomal subunit protein mS39</fullName>
    </recommendedName>
</protein>
<sequence length="667" mass="77162">MFRSLNKWQRLGTTVSFRNLLSTVVTNAENSPTNKELSSNMMDEIGIPYAIKRSSTDLLRALANTIDVDPTAPHFALIDDPLTIPTDSQRDLYFVAKEMGRRAAQQLAQEWPTLFMYDTDIPRIQAYRPQKSPDPSELAPTIENLQKLVAKKEVIGANQLYDKLAAENVTIPREVLVDLFRLLVYYNGNSIPSAEIPWHGWRNYGCQMEQEPEIWDSGGAADLLFEELEKDEEIYSLMVAGLCKYRNAECTTRALKLYKEMREKDFVPTVEAYYGLITIAKTWQEAVFYLEDMALRNVKPNIGIFNVLIEKSMSIQLREQFSTAVKILNEARAVGCKPSLRTYSLMMKSCLKQRNISKSVPLAHLVHILTELERTEAIEMLEKGDEEFFISAMDFAFQTRNIEIAERILVLYRAPNNFVRLPAFLGEAEFYGLYLRIVINQLPLQELEKQYISLVPRAVPLSSNLAMIMLRRLQIEKNIPWLFSRRLIEDFITSRHILRSHLNQQLRSYLLNIDLKKMTVEEREELRNLVVKIVDIFVEISRFSEVKHLQKIQKKLESDFIADMSLMMMKLEERERAWKFLSLLLDEEAKQGEAATVSNERSPNYETLNLLMQEALSEGNWYNASCCLQIMALYSLSEDLKSEVERINKYCNLTSIQKKILENFTGI</sequence>
<evidence type="ECO:0000256" key="2">
    <source>
        <dbReference type="ARBA" id="ARBA00008551"/>
    </source>
</evidence>
<dbReference type="NCBIfam" id="TIGR00756">
    <property type="entry name" value="PPR"/>
    <property type="match status" value="1"/>
</dbReference>
<name>A0A8J2QAW7_9BILA</name>
<dbReference type="Gene3D" id="1.25.40.10">
    <property type="entry name" value="Tetratricopeptide repeat domain"/>
    <property type="match status" value="1"/>
</dbReference>
<keyword evidence="14" id="KW-1185">Reference proteome</keyword>
<dbReference type="GO" id="GO:0005840">
    <property type="term" value="C:ribosome"/>
    <property type="evidence" value="ECO:0007669"/>
    <property type="project" value="UniProtKB-KW"/>
</dbReference>
<evidence type="ECO:0000256" key="8">
    <source>
        <dbReference type="ARBA" id="ARBA00022980"/>
    </source>
</evidence>
<keyword evidence="9" id="KW-0496">Mitochondrion</keyword>
<evidence type="ECO:0000256" key="7">
    <source>
        <dbReference type="ARBA" id="ARBA00022946"/>
    </source>
</evidence>
<evidence type="ECO:0000256" key="5">
    <source>
        <dbReference type="ARBA" id="ARBA00022845"/>
    </source>
</evidence>
<keyword evidence="3" id="KW-0699">rRNA-binding</keyword>
<gene>
    <name evidence="13" type="ORF">CJOHNSTONI_LOCUS8421</name>
</gene>
<dbReference type="GO" id="GO:1990904">
    <property type="term" value="C:ribonucleoprotein complex"/>
    <property type="evidence" value="ECO:0007669"/>
    <property type="project" value="UniProtKB-KW"/>
</dbReference>
<evidence type="ECO:0000256" key="12">
    <source>
        <dbReference type="PROSITE-ProRule" id="PRU00708"/>
    </source>
</evidence>
<evidence type="ECO:0000313" key="14">
    <source>
        <dbReference type="Proteomes" id="UP000746747"/>
    </source>
</evidence>
<evidence type="ECO:0000256" key="10">
    <source>
        <dbReference type="ARBA" id="ARBA00023274"/>
    </source>
</evidence>
<keyword evidence="7" id="KW-0809">Transit peptide</keyword>
<dbReference type="GO" id="GO:0032543">
    <property type="term" value="P:mitochondrial translation"/>
    <property type="evidence" value="ECO:0007669"/>
    <property type="project" value="InterPro"/>
</dbReference>
<dbReference type="Proteomes" id="UP000746747">
    <property type="component" value="Unassembled WGS sequence"/>
</dbReference>
<keyword evidence="6" id="KW-0694">RNA-binding</keyword>
<evidence type="ECO:0000256" key="1">
    <source>
        <dbReference type="ARBA" id="ARBA00004173"/>
    </source>
</evidence>
<keyword evidence="4" id="KW-0677">Repeat</keyword>
<dbReference type="InterPro" id="IPR055063">
    <property type="entry name" value="Rib_mS39_PPR"/>
</dbReference>